<evidence type="ECO:0008006" key="5">
    <source>
        <dbReference type="Google" id="ProtNLM"/>
    </source>
</evidence>
<proteinExistence type="predicted"/>
<evidence type="ECO:0000256" key="1">
    <source>
        <dbReference type="SAM" id="MobiDB-lite"/>
    </source>
</evidence>
<protein>
    <recommendedName>
        <fullName evidence="5">Secreted protein</fullName>
    </recommendedName>
</protein>
<sequence>MTCTLLNGETLLIIQLIISVAFESTYCERAKRFRIRPTVLSGVEVLCPSTPMTPSRGHAPPHRASVDVTRRPSKADWLQAELWPSSERNPVTLMST</sequence>
<evidence type="ECO:0000313" key="4">
    <source>
        <dbReference type="Proteomes" id="UP000324222"/>
    </source>
</evidence>
<keyword evidence="2" id="KW-0732">Signal</keyword>
<feature type="chain" id="PRO_5022783402" description="Secreted protein" evidence="2">
    <location>
        <begin position="28"/>
        <end position="96"/>
    </location>
</feature>
<comment type="caution">
    <text evidence="3">The sequence shown here is derived from an EMBL/GenBank/DDBJ whole genome shotgun (WGS) entry which is preliminary data.</text>
</comment>
<dbReference type="AlphaFoldDB" id="A0A5B7H7P1"/>
<accession>A0A5B7H7P1</accession>
<name>A0A5B7H7P1_PORTR</name>
<dbReference type="Proteomes" id="UP000324222">
    <property type="component" value="Unassembled WGS sequence"/>
</dbReference>
<keyword evidence="4" id="KW-1185">Reference proteome</keyword>
<feature type="region of interest" description="Disordered" evidence="1">
    <location>
        <begin position="50"/>
        <end position="72"/>
    </location>
</feature>
<gene>
    <name evidence="3" type="ORF">E2C01_059821</name>
</gene>
<dbReference type="EMBL" id="VSRR010023688">
    <property type="protein sequence ID" value="MPC65685.1"/>
    <property type="molecule type" value="Genomic_DNA"/>
</dbReference>
<evidence type="ECO:0000256" key="2">
    <source>
        <dbReference type="SAM" id="SignalP"/>
    </source>
</evidence>
<feature type="signal peptide" evidence="2">
    <location>
        <begin position="1"/>
        <end position="27"/>
    </location>
</feature>
<evidence type="ECO:0000313" key="3">
    <source>
        <dbReference type="EMBL" id="MPC65685.1"/>
    </source>
</evidence>
<reference evidence="3 4" key="1">
    <citation type="submission" date="2019-05" db="EMBL/GenBank/DDBJ databases">
        <title>Another draft genome of Portunus trituberculatus and its Hox gene families provides insights of decapod evolution.</title>
        <authorList>
            <person name="Jeong J.-H."/>
            <person name="Song I."/>
            <person name="Kim S."/>
            <person name="Choi T."/>
            <person name="Kim D."/>
            <person name="Ryu S."/>
            <person name="Kim W."/>
        </authorList>
    </citation>
    <scope>NUCLEOTIDE SEQUENCE [LARGE SCALE GENOMIC DNA]</scope>
    <source>
        <tissue evidence="3">Muscle</tissue>
    </source>
</reference>
<organism evidence="3 4">
    <name type="scientific">Portunus trituberculatus</name>
    <name type="common">Swimming crab</name>
    <name type="synonym">Neptunus trituberculatus</name>
    <dbReference type="NCBI Taxonomy" id="210409"/>
    <lineage>
        <taxon>Eukaryota</taxon>
        <taxon>Metazoa</taxon>
        <taxon>Ecdysozoa</taxon>
        <taxon>Arthropoda</taxon>
        <taxon>Crustacea</taxon>
        <taxon>Multicrustacea</taxon>
        <taxon>Malacostraca</taxon>
        <taxon>Eumalacostraca</taxon>
        <taxon>Eucarida</taxon>
        <taxon>Decapoda</taxon>
        <taxon>Pleocyemata</taxon>
        <taxon>Brachyura</taxon>
        <taxon>Eubrachyura</taxon>
        <taxon>Portunoidea</taxon>
        <taxon>Portunidae</taxon>
        <taxon>Portuninae</taxon>
        <taxon>Portunus</taxon>
    </lineage>
</organism>